<evidence type="ECO:0000256" key="4">
    <source>
        <dbReference type="ARBA" id="ARBA00023136"/>
    </source>
</evidence>
<dbReference type="GO" id="GO:0016020">
    <property type="term" value="C:membrane"/>
    <property type="evidence" value="ECO:0007669"/>
    <property type="project" value="UniProtKB-SubCell"/>
</dbReference>
<evidence type="ECO:0000256" key="1">
    <source>
        <dbReference type="ARBA" id="ARBA00004370"/>
    </source>
</evidence>
<proteinExistence type="predicted"/>
<keyword evidence="3 5" id="KW-1133">Transmembrane helix</keyword>
<sequence>MITDLITDLLNTFFNPEKRVFVGYLLSATLLALSWLMWIERQGLQASLKKIFSLSIWWSTSAKADYKIFFINKMVLILLSPLLITQLTVATLIFYQWHEWFPSRPQWFVSWPDWLIAVMFTSSYFLLDDFMRFYVHRLLHQWSLLWAFHKVHHTAQTLTPFTVFRTHPVELVIFSLRSIFVQALAIGSFVFFVGEKVDLITVLGANAIIFVFNLLGSNIRHSHIAIHYWKPLEKIFISPAQHQIHHSLKACHHNKNYGVVLAVWDYFTGTHHHSEKNQLLVFGVNEPSVEPDQLHSLWGMYGVPVSAFFVSLNNIVKKMLDFEGKREKIPRFSFVFSDSNE</sequence>
<dbReference type="InterPro" id="IPR006694">
    <property type="entry name" value="Fatty_acid_hydroxylase"/>
</dbReference>
<dbReference type="AlphaFoldDB" id="A0A1D2QNV7"/>
<comment type="caution">
    <text evidence="7">The sequence shown here is derived from an EMBL/GenBank/DDBJ whole genome shotgun (WGS) entry which is preliminary data.</text>
</comment>
<evidence type="ECO:0000313" key="8">
    <source>
        <dbReference type="Proteomes" id="UP000242502"/>
    </source>
</evidence>
<protein>
    <recommendedName>
        <fullName evidence="6">Fatty acid hydroxylase domain-containing protein</fullName>
    </recommendedName>
</protein>
<evidence type="ECO:0000256" key="2">
    <source>
        <dbReference type="ARBA" id="ARBA00022692"/>
    </source>
</evidence>
<keyword evidence="4 5" id="KW-0472">Membrane</keyword>
<organism evidence="7 8">
    <name type="scientific">Candidatus Endobugula sertula</name>
    <name type="common">Bugula neritina bacterial symbiont</name>
    <dbReference type="NCBI Taxonomy" id="62101"/>
    <lineage>
        <taxon>Bacteria</taxon>
        <taxon>Pseudomonadati</taxon>
        <taxon>Pseudomonadota</taxon>
        <taxon>Gammaproteobacteria</taxon>
        <taxon>Cellvibrionales</taxon>
        <taxon>Cellvibrionaceae</taxon>
        <taxon>Candidatus Endobugula</taxon>
    </lineage>
</organism>
<feature type="transmembrane region" description="Helical" evidence="5">
    <location>
        <begin position="20"/>
        <end position="39"/>
    </location>
</feature>
<keyword evidence="2 5" id="KW-0812">Transmembrane</keyword>
<gene>
    <name evidence="7" type="ORF">AB835_09860</name>
</gene>
<evidence type="ECO:0000259" key="6">
    <source>
        <dbReference type="Pfam" id="PF04116"/>
    </source>
</evidence>
<comment type="subcellular location">
    <subcellularLocation>
        <location evidence="1">Membrane</location>
    </subcellularLocation>
</comment>
<evidence type="ECO:0000256" key="5">
    <source>
        <dbReference type="SAM" id="Phobius"/>
    </source>
</evidence>
<reference evidence="7 8" key="1">
    <citation type="journal article" date="2016" name="Appl. Environ. Microbiol.">
        <title>Lack of Overt Genome Reduction in the Bryostatin-Producing Bryozoan Symbiont "Candidatus Endobugula sertula".</title>
        <authorList>
            <person name="Miller I.J."/>
            <person name="Vanee N."/>
            <person name="Fong S.S."/>
            <person name="Lim-Fong G.E."/>
            <person name="Kwan J.C."/>
        </authorList>
    </citation>
    <scope>NUCLEOTIDE SEQUENCE [LARGE SCALE GENOMIC DNA]</scope>
    <source>
        <strain evidence="7">AB1-4</strain>
    </source>
</reference>
<feature type="transmembrane region" description="Helical" evidence="5">
    <location>
        <begin position="75"/>
        <end position="95"/>
    </location>
</feature>
<dbReference type="EMBL" id="MDLC01000034">
    <property type="protein sequence ID" value="ODS23252.1"/>
    <property type="molecule type" value="Genomic_DNA"/>
</dbReference>
<dbReference type="Proteomes" id="UP000242502">
    <property type="component" value="Unassembled WGS sequence"/>
</dbReference>
<dbReference type="Pfam" id="PF04116">
    <property type="entry name" value="FA_hydroxylase"/>
    <property type="match status" value="1"/>
</dbReference>
<feature type="transmembrane region" description="Helical" evidence="5">
    <location>
        <begin position="171"/>
        <end position="193"/>
    </location>
</feature>
<accession>A0A1D2QNV7</accession>
<dbReference type="GO" id="GO:0005506">
    <property type="term" value="F:iron ion binding"/>
    <property type="evidence" value="ECO:0007669"/>
    <property type="project" value="InterPro"/>
</dbReference>
<evidence type="ECO:0000256" key="3">
    <source>
        <dbReference type="ARBA" id="ARBA00022989"/>
    </source>
</evidence>
<feature type="domain" description="Fatty acid hydroxylase" evidence="6">
    <location>
        <begin position="124"/>
        <end position="270"/>
    </location>
</feature>
<dbReference type="InterPro" id="IPR050307">
    <property type="entry name" value="Sterol_Desaturase_Related"/>
</dbReference>
<evidence type="ECO:0000313" key="7">
    <source>
        <dbReference type="EMBL" id="ODS23252.1"/>
    </source>
</evidence>
<feature type="transmembrane region" description="Helical" evidence="5">
    <location>
        <begin position="107"/>
        <end position="127"/>
    </location>
</feature>
<dbReference type="GO" id="GO:0008610">
    <property type="term" value="P:lipid biosynthetic process"/>
    <property type="evidence" value="ECO:0007669"/>
    <property type="project" value="InterPro"/>
</dbReference>
<dbReference type="PANTHER" id="PTHR11863">
    <property type="entry name" value="STEROL DESATURASE"/>
    <property type="match status" value="1"/>
</dbReference>
<dbReference type="STRING" id="62101.AB835_09860"/>
<name>A0A1D2QNV7_9GAMM</name>
<feature type="transmembrane region" description="Helical" evidence="5">
    <location>
        <begin position="199"/>
        <end position="216"/>
    </location>
</feature>
<dbReference type="GO" id="GO:0016491">
    <property type="term" value="F:oxidoreductase activity"/>
    <property type="evidence" value="ECO:0007669"/>
    <property type="project" value="InterPro"/>
</dbReference>